<dbReference type="SUPFAM" id="SSF55073">
    <property type="entry name" value="Nucleotide cyclase"/>
    <property type="match status" value="1"/>
</dbReference>
<dbReference type="GO" id="GO:0009190">
    <property type="term" value="P:cyclic nucleotide biosynthetic process"/>
    <property type="evidence" value="ECO:0007669"/>
    <property type="project" value="InterPro"/>
</dbReference>
<dbReference type="InterPro" id="IPR050697">
    <property type="entry name" value="Adenylyl/Guanylyl_Cyclase_3/4"/>
</dbReference>
<dbReference type="PANTHER" id="PTHR43081:SF1">
    <property type="entry name" value="ADENYLATE CYCLASE, TERMINAL-DIFFERENTIATION SPECIFIC"/>
    <property type="match status" value="1"/>
</dbReference>
<accession>A0A4R3MHB0</accession>
<proteinExistence type="predicted"/>
<evidence type="ECO:0000313" key="5">
    <source>
        <dbReference type="Proteomes" id="UP000295678"/>
    </source>
</evidence>
<dbReference type="GO" id="GO:0016020">
    <property type="term" value="C:membrane"/>
    <property type="evidence" value="ECO:0007669"/>
    <property type="project" value="InterPro"/>
</dbReference>
<dbReference type="InterPro" id="IPR001054">
    <property type="entry name" value="A/G_cyclase"/>
</dbReference>
<evidence type="ECO:0000256" key="1">
    <source>
        <dbReference type="SAM" id="Phobius"/>
    </source>
</evidence>
<evidence type="ECO:0000259" key="2">
    <source>
        <dbReference type="PROSITE" id="PS50125"/>
    </source>
</evidence>
<protein>
    <submittedName>
        <fullName evidence="4">Adenylate cyclase</fullName>
    </submittedName>
</protein>
<dbReference type="PROSITE" id="PS50885">
    <property type="entry name" value="HAMP"/>
    <property type="match status" value="1"/>
</dbReference>
<dbReference type="CDD" id="cd07302">
    <property type="entry name" value="CHD"/>
    <property type="match status" value="1"/>
</dbReference>
<dbReference type="GO" id="GO:0035556">
    <property type="term" value="P:intracellular signal transduction"/>
    <property type="evidence" value="ECO:0007669"/>
    <property type="project" value="InterPro"/>
</dbReference>
<organism evidence="4 5">
    <name type="scientific">Tepidamorphus gemmatus</name>
    <dbReference type="NCBI Taxonomy" id="747076"/>
    <lineage>
        <taxon>Bacteria</taxon>
        <taxon>Pseudomonadati</taxon>
        <taxon>Pseudomonadota</taxon>
        <taxon>Alphaproteobacteria</taxon>
        <taxon>Hyphomicrobiales</taxon>
        <taxon>Tepidamorphaceae</taxon>
        <taxon>Tepidamorphus</taxon>
    </lineage>
</organism>
<dbReference type="GO" id="GO:0004016">
    <property type="term" value="F:adenylate cyclase activity"/>
    <property type="evidence" value="ECO:0007669"/>
    <property type="project" value="UniProtKB-ARBA"/>
</dbReference>
<evidence type="ECO:0000313" key="4">
    <source>
        <dbReference type="EMBL" id="TCT13405.1"/>
    </source>
</evidence>
<dbReference type="AlphaFoldDB" id="A0A4R3MHB0"/>
<dbReference type="SMART" id="SM00304">
    <property type="entry name" value="HAMP"/>
    <property type="match status" value="1"/>
</dbReference>
<dbReference type="PROSITE" id="PS50125">
    <property type="entry name" value="GUANYLATE_CYCLASE_2"/>
    <property type="match status" value="1"/>
</dbReference>
<keyword evidence="1" id="KW-0812">Transmembrane</keyword>
<dbReference type="InterPro" id="IPR029787">
    <property type="entry name" value="Nucleotide_cyclase"/>
</dbReference>
<dbReference type="CDD" id="cd06225">
    <property type="entry name" value="HAMP"/>
    <property type="match status" value="1"/>
</dbReference>
<dbReference type="Proteomes" id="UP000295678">
    <property type="component" value="Unassembled WGS sequence"/>
</dbReference>
<dbReference type="InterPro" id="IPR003660">
    <property type="entry name" value="HAMP_dom"/>
</dbReference>
<sequence length="614" mass="65857">MRKISIRTLLALSTGGLVLVATMTVLVIALQASSTNTFELLNQRVTLVLDGIETEVRNKLDGASAVVDGLALQAAEVDLATDAGQWTDTMKVVLATSPEIEVLLYWDRNLVRHGVARAAAGRIVTIPVLIESDSRLRNDLAALEPGEPPTWGDPVNENGITYVNVVTRLATPRSDIAFIGAAVSLEHFSRFVAEIGERYGATAFMLYGEQHLLAHPGIVSEGDRGRLRRGIIPRSEANDPVIANLDNGTESGRLAVTAREQGVQVRRVEAAGAEYVVMYRWLFGYGPQPIAVGAYYPSQEFADTVQRLLMSGIAGLVVVVLSVIAAIVIGGFIARPIRRLAGTAAAVARLDLASVEPAQSSPIAEVHDQARAFNMMLDGLRVFETYVPRQLVQRLIAIGNHRQMASQSRELTVMFTDIARFTEIAERMGAEETAEFLNRHFGILADCITREGGTIDKYIGDAVMAFWGAPDRMDDHAARAVAAARAIAAAITADNRRRAHKGLKPVRVRIGLHSGPAVVGNIGAPGRVNYTIVGPTVNVAQRLESLGHMLDAGEDVTILMSAQTAELAAVGDAGEAMGAFRLAGVPHEVEVVRLRSADAPHPQLTGTVLVPARI</sequence>
<dbReference type="Pfam" id="PF00211">
    <property type="entry name" value="Guanylate_cyc"/>
    <property type="match status" value="1"/>
</dbReference>
<dbReference type="Gene3D" id="6.10.340.10">
    <property type="match status" value="1"/>
</dbReference>
<dbReference type="RefSeq" id="WP_132804795.1">
    <property type="nucleotide sequence ID" value="NZ_SMAK01000001.1"/>
</dbReference>
<keyword evidence="5" id="KW-1185">Reference proteome</keyword>
<evidence type="ECO:0000259" key="3">
    <source>
        <dbReference type="PROSITE" id="PS50885"/>
    </source>
</evidence>
<reference evidence="4 5" key="1">
    <citation type="submission" date="2019-03" db="EMBL/GenBank/DDBJ databases">
        <title>Genomic Encyclopedia of Type Strains, Phase IV (KMG-IV): sequencing the most valuable type-strain genomes for metagenomic binning, comparative biology and taxonomic classification.</title>
        <authorList>
            <person name="Goeker M."/>
        </authorList>
    </citation>
    <scope>NUCLEOTIDE SEQUENCE [LARGE SCALE GENOMIC DNA]</scope>
    <source>
        <strain evidence="4 5">DSM 19345</strain>
    </source>
</reference>
<dbReference type="EMBL" id="SMAK01000001">
    <property type="protein sequence ID" value="TCT13405.1"/>
    <property type="molecule type" value="Genomic_DNA"/>
</dbReference>
<gene>
    <name evidence="4" type="ORF">EDC22_101271</name>
</gene>
<keyword evidence="1" id="KW-0472">Membrane</keyword>
<feature type="domain" description="Guanylate cyclase" evidence="2">
    <location>
        <begin position="412"/>
        <end position="544"/>
    </location>
</feature>
<dbReference type="SMART" id="SM00044">
    <property type="entry name" value="CYCc"/>
    <property type="match status" value="1"/>
</dbReference>
<keyword evidence="1" id="KW-1133">Transmembrane helix</keyword>
<feature type="transmembrane region" description="Helical" evidence="1">
    <location>
        <begin position="308"/>
        <end position="334"/>
    </location>
</feature>
<dbReference type="Gene3D" id="3.30.70.1230">
    <property type="entry name" value="Nucleotide cyclase"/>
    <property type="match status" value="1"/>
</dbReference>
<dbReference type="PANTHER" id="PTHR43081">
    <property type="entry name" value="ADENYLATE CYCLASE, TERMINAL-DIFFERENTIATION SPECIFIC-RELATED"/>
    <property type="match status" value="1"/>
</dbReference>
<name>A0A4R3MHB0_9HYPH</name>
<feature type="domain" description="HAMP" evidence="3">
    <location>
        <begin position="331"/>
        <end position="385"/>
    </location>
</feature>
<comment type="caution">
    <text evidence="4">The sequence shown here is derived from an EMBL/GenBank/DDBJ whole genome shotgun (WGS) entry which is preliminary data.</text>
</comment>
<dbReference type="OrthoDB" id="9789782at2"/>